<dbReference type="EMBL" id="LR593886">
    <property type="protein sequence ID" value="VTR94989.1"/>
    <property type="molecule type" value="Genomic_DNA"/>
</dbReference>
<dbReference type="KEGG" id="gms:SOIL9_27250"/>
<organism evidence="1 2">
    <name type="scientific">Gemmata massiliana</name>
    <dbReference type="NCBI Taxonomy" id="1210884"/>
    <lineage>
        <taxon>Bacteria</taxon>
        <taxon>Pseudomonadati</taxon>
        <taxon>Planctomycetota</taxon>
        <taxon>Planctomycetia</taxon>
        <taxon>Gemmatales</taxon>
        <taxon>Gemmataceae</taxon>
        <taxon>Gemmata</taxon>
    </lineage>
</organism>
<dbReference type="Proteomes" id="UP000464178">
    <property type="component" value="Chromosome"/>
</dbReference>
<reference evidence="1 2" key="1">
    <citation type="submission" date="2019-05" db="EMBL/GenBank/DDBJ databases">
        <authorList>
            <consortium name="Science for Life Laboratories"/>
        </authorList>
    </citation>
    <scope>NUCLEOTIDE SEQUENCE [LARGE SCALE GENOMIC DNA]</scope>
    <source>
        <strain evidence="1">Soil9</strain>
    </source>
</reference>
<keyword evidence="2" id="KW-1185">Reference proteome</keyword>
<evidence type="ECO:0000313" key="1">
    <source>
        <dbReference type="EMBL" id="VTR94989.1"/>
    </source>
</evidence>
<proteinExistence type="predicted"/>
<gene>
    <name evidence="1" type="ORF">SOIL9_27250</name>
</gene>
<accession>A0A6P2D1I3</accession>
<protein>
    <submittedName>
        <fullName evidence="1">Uncharacterized protein</fullName>
    </submittedName>
</protein>
<dbReference type="RefSeq" id="WP_162669461.1">
    <property type="nucleotide sequence ID" value="NZ_LR593886.1"/>
</dbReference>
<dbReference type="AlphaFoldDB" id="A0A6P2D1I3"/>
<name>A0A6P2D1I3_9BACT</name>
<evidence type="ECO:0000313" key="2">
    <source>
        <dbReference type="Proteomes" id="UP000464178"/>
    </source>
</evidence>
<sequence>MPTHDPVSEFRAEWLPHVTRDGLSRIIELLEKGSPLLIHGAFTRTMPMGCLASHIAWNHPQTCKYQHEAGVMWLSRVAKLNPATSSVILAWDRHGAADFTLRSDLLEACMEEQQRREEACDTCEPVLC</sequence>